<dbReference type="Gene3D" id="3.40.50.300">
    <property type="entry name" value="P-loop containing nucleotide triphosphate hydrolases"/>
    <property type="match status" value="1"/>
</dbReference>
<keyword evidence="7" id="KW-0067">ATP-binding</keyword>
<evidence type="ECO:0000256" key="4">
    <source>
        <dbReference type="ARBA" id="ARBA00022741"/>
    </source>
</evidence>
<dbReference type="STRING" id="5288.A0A5C5G321"/>
<dbReference type="InterPro" id="IPR016024">
    <property type="entry name" value="ARM-type_fold"/>
</dbReference>
<dbReference type="Proteomes" id="UP000311382">
    <property type="component" value="Unassembled WGS sequence"/>
</dbReference>
<dbReference type="CDD" id="cd17999">
    <property type="entry name" value="DEXHc_Mot1"/>
    <property type="match status" value="1"/>
</dbReference>
<feature type="domain" description="Helicase C-terminal" evidence="14">
    <location>
        <begin position="1734"/>
        <end position="1903"/>
    </location>
</feature>
<dbReference type="GO" id="GO:0003677">
    <property type="term" value="F:DNA binding"/>
    <property type="evidence" value="ECO:0007669"/>
    <property type="project" value="UniProtKB-KW"/>
</dbReference>
<dbReference type="PROSITE" id="PS51194">
    <property type="entry name" value="HELICASE_CTER"/>
    <property type="match status" value="1"/>
</dbReference>
<name>A0A5C5G321_9BASI</name>
<keyword evidence="8" id="KW-0238">DNA-binding</keyword>
<evidence type="ECO:0000256" key="5">
    <source>
        <dbReference type="ARBA" id="ARBA00022801"/>
    </source>
</evidence>
<accession>A0A5C5G321</accession>
<dbReference type="CDD" id="cd18793">
    <property type="entry name" value="SF2_C_SNF"/>
    <property type="match status" value="1"/>
</dbReference>
<protein>
    <recommendedName>
        <fullName evidence="10">TATA-binding protein-associated factor mot1</fullName>
    </recommendedName>
    <alternativeName>
        <fullName evidence="11">Modifier of transcription 1</fullName>
    </alternativeName>
</protein>
<evidence type="ECO:0000256" key="10">
    <source>
        <dbReference type="ARBA" id="ARBA00073046"/>
    </source>
</evidence>
<dbReference type="GO" id="GO:0004386">
    <property type="term" value="F:helicase activity"/>
    <property type="evidence" value="ECO:0007669"/>
    <property type="project" value="UniProtKB-KW"/>
</dbReference>
<comment type="caution">
    <text evidence="15">The sequence shown here is derived from an EMBL/GenBank/DDBJ whole genome shotgun (WGS) entry which is preliminary data.</text>
</comment>
<evidence type="ECO:0000256" key="3">
    <source>
        <dbReference type="ARBA" id="ARBA00022737"/>
    </source>
</evidence>
<evidence type="ECO:0000256" key="9">
    <source>
        <dbReference type="ARBA" id="ARBA00023242"/>
    </source>
</evidence>
<feature type="region of interest" description="Disordered" evidence="12">
    <location>
        <begin position="222"/>
        <end position="349"/>
    </location>
</feature>
<dbReference type="GO" id="GO:0005634">
    <property type="term" value="C:nucleus"/>
    <property type="evidence" value="ECO:0007669"/>
    <property type="project" value="UniProtKB-SubCell"/>
</dbReference>
<dbReference type="SMART" id="SM00490">
    <property type="entry name" value="HELICc"/>
    <property type="match status" value="1"/>
</dbReference>
<keyword evidence="5" id="KW-0378">Hydrolase</keyword>
<evidence type="ECO:0000256" key="11">
    <source>
        <dbReference type="ARBA" id="ARBA00081329"/>
    </source>
</evidence>
<dbReference type="InterPro" id="IPR044972">
    <property type="entry name" value="Mot1"/>
</dbReference>
<dbReference type="PANTHER" id="PTHR36498">
    <property type="entry name" value="TATA-BINDING PROTEIN-ASSOCIATED FACTOR 172"/>
    <property type="match status" value="1"/>
</dbReference>
<keyword evidence="6" id="KW-0347">Helicase</keyword>
<evidence type="ECO:0000256" key="7">
    <source>
        <dbReference type="ARBA" id="ARBA00022840"/>
    </source>
</evidence>
<feature type="compositionally biased region" description="Low complexity" evidence="12">
    <location>
        <begin position="246"/>
        <end position="281"/>
    </location>
</feature>
<organism evidence="15 16">
    <name type="scientific">Rhodotorula diobovata</name>
    <dbReference type="NCBI Taxonomy" id="5288"/>
    <lineage>
        <taxon>Eukaryota</taxon>
        <taxon>Fungi</taxon>
        <taxon>Dikarya</taxon>
        <taxon>Basidiomycota</taxon>
        <taxon>Pucciniomycotina</taxon>
        <taxon>Microbotryomycetes</taxon>
        <taxon>Sporidiobolales</taxon>
        <taxon>Sporidiobolaceae</taxon>
        <taxon>Rhodotorula</taxon>
    </lineage>
</organism>
<dbReference type="FunFam" id="3.40.50.300:FF:000428">
    <property type="entry name" value="TATA-binding protein-associated factor 172"/>
    <property type="match status" value="1"/>
</dbReference>
<dbReference type="PROSITE" id="PS51192">
    <property type="entry name" value="HELICASE_ATP_BIND_1"/>
    <property type="match status" value="1"/>
</dbReference>
<dbReference type="InterPro" id="IPR022707">
    <property type="entry name" value="Mot1_central_dom"/>
</dbReference>
<evidence type="ECO:0000256" key="12">
    <source>
        <dbReference type="SAM" id="MobiDB-lite"/>
    </source>
</evidence>
<dbReference type="InterPro" id="IPR000330">
    <property type="entry name" value="SNF2_N"/>
</dbReference>
<dbReference type="InterPro" id="IPR001650">
    <property type="entry name" value="Helicase_C-like"/>
</dbReference>
<dbReference type="EMBL" id="SOZI01000020">
    <property type="protein sequence ID" value="TNY22809.1"/>
    <property type="molecule type" value="Genomic_DNA"/>
</dbReference>
<keyword evidence="9" id="KW-0539">Nucleus</keyword>
<evidence type="ECO:0000256" key="8">
    <source>
        <dbReference type="ARBA" id="ARBA00023125"/>
    </source>
</evidence>
<reference evidence="15 16" key="1">
    <citation type="submission" date="2019-03" db="EMBL/GenBank/DDBJ databases">
        <title>Rhodosporidium diobovatum UCD-FST 08-225 genome sequencing, assembly, and annotation.</title>
        <authorList>
            <person name="Fakankun I.U."/>
            <person name="Fristensky B."/>
            <person name="Levin D.B."/>
        </authorList>
    </citation>
    <scope>NUCLEOTIDE SEQUENCE [LARGE SCALE GENOMIC DNA]</scope>
    <source>
        <strain evidence="15 16">UCD-FST 08-225</strain>
    </source>
</reference>
<dbReference type="FunFam" id="3.40.50.10810:FF:000009">
    <property type="entry name" value="B-TFIID TATA-box-binding protein-associated factor 1"/>
    <property type="match status" value="1"/>
</dbReference>
<dbReference type="Pfam" id="PF00271">
    <property type="entry name" value="Helicase_C"/>
    <property type="match status" value="1"/>
</dbReference>
<sequence>MGSRLDRLILLLDTGSTPSVRLTAARQLGAIAATRVSHPSTASHGHASVSVEVKLEEGAAAGNKEGIWRGVDGEWDEVAGLVARVLPYLQSRSMETRQAAASALGFISRGVGIWDPSSTAPSIALAEAEAPLPSTTPDDALSKAMSLRDLDLRRVLAEGSLLLGSSGKEYGKMSALSAEELARAQKDALKNLGLGFGGGDDDIGVDVGAELAAGATEMPAAGASIGDLDKPKLPPPRFKPGGGDAGASAGPSGTTSLASSAAPSPAPMASTSAASSPAPASVAEEDEFAGLSARERNKLKRKRKAEGKAGVTPSAAPLPAAKKARTAAPSVPAAPAPIDAPAVKPDPDAPAAEDVKVVVDPAAKAAERARLGGEIQAKEAAERAGYAVKAGEWPWRVCVERLAVALLAPAWETRHGAALGLREVLRLQGGGGGMLEGLTKAANDERHRRWCEDLAVKLLCVFALDRFGDYISDQVVAPVRETAAQALAILLPYMPAFSVREVQRVLVDMVHQHGSVRSSDGDAVQPGAKYVWQVRHSGLLGLKYFVAVQGDLVRGIDAAAVKPEPTLVKAEEEDLKPVLAPSFGEGDLLKSIVDAALVGLRDRDDDVRSAGAATLVPLADALVEQLPLEMKELVDVLWACLGDLKDDLASSVGGVMDLLAKLLGFPAVLDLLQSPSMETPLPQLIPRLFPFFRHTISSVRLAVLNTILVFLELPSIDPSWVDERLLRLLFQNLILEERAEIRAASESAWVACLVHAQRVPSGLSQLVAHAQPHLGAWFSLLYSPVGTPISPALLWSPTASLSGQGGVTYNVDKPMLNQDLALVSIESITRGKVSGATALGRLLATWPAETHDAAFAPYVEGALASLSALQCFLAAVIVEEWATATRALMVETPLAQSSSLAARIVAQLHALLAAESPASYSEMDPILARLRADCTAFSTAFGSQGKVPVDKLPSVPEAFGLAQAQLVANSFNALVPLMQVKSKKAVLPALEERQRKVLGGVAYFEGVKARHDRQVSAALGGAVIALQAIPAKITPLIRSVTNSIKSEDNLDLQARSARAIAALIDLCSSPTSTLRVNPSDKLVKNLCAFLCQDVSRTPIFASAKSSRAGILTLELNPARGTAEKPSARDKAGEPPESDDVKAAKLVYRGAQLAVSELAERFGPLLLDRVPKLWSCMADALLEVFASGDVQQADAILAGDDQKGQDLVDALTVLPVAAAKLTPALHKRLASLFPALSLATRSGFAVVRYAVAKSFATLCDINPTEGLRHVVESVVPVLGDPLNVDNRRGAIELISHLVELLDVKILPYVIFLVVPVLGRMSDPDDEVRLVATNTFASLVKLVPLEAGLPDPPGFSDELLAKRETEREFLMQLLDGSKVAEYKIPVDMGIELRKYQRDGVSWLAFLARYQLHGLLCDDMGLGKTLQSITILASMHHERAERHKATSSPDSVHLPSLIICPPTLTGHWKHEINTYAPALRCVIYTGPRADRDRLLKNVRKYDAVILSYDVARNDVDVLSPVDWHYCILDEGHVIKNGKTKLTKAVKSLKAIHRLILSGTPIQNNVLELWSLFDFLMPGFLGSEKAFNDRFGKPIAASRDAKSSSKEQEAGALALEALHKQVLPFILRRLKEDVLDDLPPKIIQDYHVELSPLQKQLYDDFSGSQAKQAAEGEAKGAMSSAAGQKPQHVFQALQYLRKLVNHPALVFKPDVPQHQAALAKVSGGTSIRDVEHAPKIKALQQILLDCGIGASAPAADSAPDGAVPQHRALIFCQLKGMLDIVENDLLRALMPSVTYMRLDGSTDVSKRHAICQTFNADPSIDCLLLTTHVGGLGLNLTGADTVIFVEHDWNPMKDLQAMDRAHRLGQKKVVNVYRLIMRGTLEEKIMGLQRFKLNIASTIVSQQNSDLASLGTDQILDLFQVSDTPAPATGASFNGSGAVIDKPMSQKAVLESLDDLPIDDEYSELNLASFMSAA</sequence>
<comment type="similarity">
    <text evidence="2">Belongs to the SNF2/RAD54 helicase family.</text>
</comment>
<dbReference type="Pfam" id="PF00176">
    <property type="entry name" value="SNF2-rel_dom"/>
    <property type="match status" value="1"/>
</dbReference>
<dbReference type="SUPFAM" id="SSF52540">
    <property type="entry name" value="P-loop containing nucleoside triphosphate hydrolases"/>
    <property type="match status" value="2"/>
</dbReference>
<dbReference type="InterPro" id="IPR027417">
    <property type="entry name" value="P-loop_NTPase"/>
</dbReference>
<evidence type="ECO:0000313" key="15">
    <source>
        <dbReference type="EMBL" id="TNY22809.1"/>
    </source>
</evidence>
<dbReference type="InterPro" id="IPR049730">
    <property type="entry name" value="SNF2/RAD54-like_C"/>
</dbReference>
<dbReference type="InterPro" id="IPR044078">
    <property type="entry name" value="Mot1_ATP-bd"/>
</dbReference>
<gene>
    <name evidence="15" type="ORF">DMC30DRAFT_444995</name>
</gene>
<comment type="subcellular location">
    <subcellularLocation>
        <location evidence="1">Nucleus</location>
    </subcellularLocation>
</comment>
<feature type="domain" description="Helicase ATP-binding" evidence="13">
    <location>
        <begin position="1402"/>
        <end position="1575"/>
    </location>
</feature>
<evidence type="ECO:0000256" key="6">
    <source>
        <dbReference type="ARBA" id="ARBA00022806"/>
    </source>
</evidence>
<dbReference type="InterPro" id="IPR014001">
    <property type="entry name" value="Helicase_ATP-bd"/>
</dbReference>
<dbReference type="GO" id="GO:0017025">
    <property type="term" value="F:TBP-class protein binding"/>
    <property type="evidence" value="ECO:0007669"/>
    <property type="project" value="InterPro"/>
</dbReference>
<keyword evidence="16" id="KW-1185">Reference proteome</keyword>
<evidence type="ECO:0000259" key="13">
    <source>
        <dbReference type="PROSITE" id="PS51192"/>
    </source>
</evidence>
<dbReference type="SUPFAM" id="SSF48371">
    <property type="entry name" value="ARM repeat"/>
    <property type="match status" value="1"/>
</dbReference>
<dbReference type="OrthoDB" id="10252227at2759"/>
<dbReference type="InterPro" id="IPR038718">
    <property type="entry name" value="SNF2-like_sf"/>
</dbReference>
<evidence type="ECO:0000259" key="14">
    <source>
        <dbReference type="PROSITE" id="PS51194"/>
    </source>
</evidence>
<dbReference type="SMART" id="SM00487">
    <property type="entry name" value="DEXDc"/>
    <property type="match status" value="1"/>
</dbReference>
<dbReference type="GO" id="GO:0016887">
    <property type="term" value="F:ATP hydrolysis activity"/>
    <property type="evidence" value="ECO:0007669"/>
    <property type="project" value="InterPro"/>
</dbReference>
<proteinExistence type="inferred from homology"/>
<dbReference type="Gene3D" id="1.25.10.10">
    <property type="entry name" value="Leucine-rich Repeat Variant"/>
    <property type="match status" value="2"/>
</dbReference>
<evidence type="ECO:0000313" key="16">
    <source>
        <dbReference type="Proteomes" id="UP000311382"/>
    </source>
</evidence>
<feature type="compositionally biased region" description="Low complexity" evidence="12">
    <location>
        <begin position="312"/>
        <end position="343"/>
    </location>
</feature>
<dbReference type="InterPro" id="IPR011989">
    <property type="entry name" value="ARM-like"/>
</dbReference>
<dbReference type="PANTHER" id="PTHR36498:SF1">
    <property type="entry name" value="TATA-BINDING PROTEIN-ASSOCIATED FACTOR 172"/>
    <property type="match status" value="1"/>
</dbReference>
<evidence type="ECO:0000256" key="2">
    <source>
        <dbReference type="ARBA" id="ARBA00007025"/>
    </source>
</evidence>
<keyword evidence="4" id="KW-0547">Nucleotide-binding</keyword>
<dbReference type="Gene3D" id="3.40.50.10810">
    <property type="entry name" value="Tandem AAA-ATPase domain"/>
    <property type="match status" value="1"/>
</dbReference>
<keyword evidence="3" id="KW-0677">Repeat</keyword>
<evidence type="ECO:0000256" key="1">
    <source>
        <dbReference type="ARBA" id="ARBA00004123"/>
    </source>
</evidence>
<dbReference type="GO" id="GO:0005524">
    <property type="term" value="F:ATP binding"/>
    <property type="evidence" value="ECO:0007669"/>
    <property type="project" value="UniProtKB-KW"/>
</dbReference>
<dbReference type="Pfam" id="PF12054">
    <property type="entry name" value="DUF3535"/>
    <property type="match status" value="1"/>
</dbReference>